<dbReference type="OMA" id="NWYETNN"/>
<evidence type="ECO:0000313" key="3">
    <source>
        <dbReference type="Proteomes" id="UP000007875"/>
    </source>
</evidence>
<evidence type="ECO:0000313" key="2">
    <source>
        <dbReference type="Ensembl" id="ENSCSAVP00000003563.1"/>
    </source>
</evidence>
<dbReference type="eggNOG" id="KOG0597">
    <property type="taxonomic scope" value="Eukaryota"/>
</dbReference>
<dbReference type="SUPFAM" id="SSF48371">
    <property type="entry name" value="ARM repeat"/>
    <property type="match status" value="1"/>
</dbReference>
<dbReference type="InterPro" id="IPR016024">
    <property type="entry name" value="ARM-type_fold"/>
</dbReference>
<dbReference type="GO" id="GO:0004672">
    <property type="term" value="F:protein kinase activity"/>
    <property type="evidence" value="ECO:0007669"/>
    <property type="project" value="InterPro"/>
</dbReference>
<dbReference type="Pfam" id="PF00069">
    <property type="entry name" value="Pkinase"/>
    <property type="match status" value="1"/>
</dbReference>
<dbReference type="InterPro" id="IPR045906">
    <property type="entry name" value="ULK4"/>
</dbReference>
<dbReference type="PANTHER" id="PTHR46240">
    <property type="entry name" value="SER/THR PROTEIN KINASE ULK4"/>
    <property type="match status" value="1"/>
</dbReference>
<dbReference type="STRING" id="51511.ENSCSAVP00000003563"/>
<name>H2YE15_CIOSA</name>
<organism evidence="2 3">
    <name type="scientific">Ciona savignyi</name>
    <name type="common">Pacific transparent sea squirt</name>
    <dbReference type="NCBI Taxonomy" id="51511"/>
    <lineage>
        <taxon>Eukaryota</taxon>
        <taxon>Metazoa</taxon>
        <taxon>Chordata</taxon>
        <taxon>Tunicata</taxon>
        <taxon>Ascidiacea</taxon>
        <taxon>Phlebobranchia</taxon>
        <taxon>Cionidae</taxon>
        <taxon>Ciona</taxon>
    </lineage>
</organism>
<dbReference type="InParanoid" id="H2YE15"/>
<reference evidence="3" key="1">
    <citation type="submission" date="2003-08" db="EMBL/GenBank/DDBJ databases">
        <authorList>
            <person name="Birren B."/>
            <person name="Nusbaum C."/>
            <person name="Abebe A."/>
            <person name="Abouelleil A."/>
            <person name="Adekoya E."/>
            <person name="Ait-zahra M."/>
            <person name="Allen N."/>
            <person name="Allen T."/>
            <person name="An P."/>
            <person name="Anderson M."/>
            <person name="Anderson S."/>
            <person name="Arachchi H."/>
            <person name="Armbruster J."/>
            <person name="Bachantsang P."/>
            <person name="Baldwin J."/>
            <person name="Barry A."/>
            <person name="Bayul T."/>
            <person name="Blitshsteyn B."/>
            <person name="Bloom T."/>
            <person name="Blye J."/>
            <person name="Boguslavskiy L."/>
            <person name="Borowsky M."/>
            <person name="Boukhgalter B."/>
            <person name="Brunache A."/>
            <person name="Butler J."/>
            <person name="Calixte N."/>
            <person name="Calvo S."/>
            <person name="Camarata J."/>
            <person name="Campo K."/>
            <person name="Chang J."/>
            <person name="Cheshatsang Y."/>
            <person name="Citroen M."/>
            <person name="Collymore A."/>
            <person name="Considine T."/>
            <person name="Cook A."/>
            <person name="Cooke P."/>
            <person name="Corum B."/>
            <person name="Cuomo C."/>
            <person name="David R."/>
            <person name="Dawoe T."/>
            <person name="Degray S."/>
            <person name="Dodge S."/>
            <person name="Dooley K."/>
            <person name="Dorje P."/>
            <person name="Dorjee K."/>
            <person name="Dorris L."/>
            <person name="Duffey N."/>
            <person name="Dupes A."/>
            <person name="Elkins T."/>
            <person name="Engels R."/>
            <person name="Erickson J."/>
            <person name="Farina A."/>
            <person name="Faro S."/>
            <person name="Ferreira P."/>
            <person name="Fischer H."/>
            <person name="Fitzgerald M."/>
            <person name="Foley K."/>
            <person name="Gage D."/>
            <person name="Galagan J."/>
            <person name="Gearin G."/>
            <person name="Gnerre S."/>
            <person name="Gnirke A."/>
            <person name="Goyette A."/>
            <person name="Graham J."/>
            <person name="Grandbois E."/>
            <person name="Gyaltsen K."/>
            <person name="Hafez N."/>
            <person name="Hagopian D."/>
            <person name="Hagos B."/>
            <person name="Hall J."/>
            <person name="Hatcher B."/>
            <person name="Heller A."/>
            <person name="Higgins H."/>
            <person name="Honan T."/>
            <person name="Horn A."/>
            <person name="Houde N."/>
            <person name="Hughes L."/>
            <person name="Hulme W."/>
            <person name="Husby E."/>
            <person name="Iliev I."/>
            <person name="Jaffe D."/>
            <person name="Jones C."/>
            <person name="Kamal M."/>
            <person name="Kamat A."/>
            <person name="Kamvysselis M."/>
            <person name="Karlsson E."/>
            <person name="Kells C."/>
            <person name="Kieu A."/>
            <person name="Kisner P."/>
            <person name="Kodira C."/>
            <person name="Kulbokas E."/>
            <person name="Labutti K."/>
            <person name="Lama D."/>
            <person name="Landers T."/>
            <person name="Leger J."/>
            <person name="Levine S."/>
            <person name="Lewis D."/>
            <person name="Lewis T."/>
            <person name="Lindblad-toh K."/>
            <person name="Liu X."/>
            <person name="Lokyitsang T."/>
            <person name="Lokyitsang Y."/>
            <person name="Lucien O."/>
            <person name="Lui A."/>
            <person name="Ma L.J."/>
            <person name="Mabbitt R."/>
            <person name="Macdonald J."/>
            <person name="Maclean C."/>
            <person name="Major J."/>
            <person name="Manning J."/>
            <person name="Marabella R."/>
            <person name="Maru K."/>
            <person name="Matthews C."/>
            <person name="Mauceli E."/>
            <person name="Mccarthy M."/>
            <person name="Mcdonough S."/>
            <person name="Mcghee T."/>
            <person name="Meldrim J."/>
            <person name="Meneus L."/>
            <person name="Mesirov J."/>
            <person name="Mihalev A."/>
            <person name="Mihova T."/>
            <person name="Mikkelsen T."/>
            <person name="Mlenga V."/>
            <person name="Moru K."/>
            <person name="Mozes J."/>
            <person name="Mulrain L."/>
            <person name="Munson G."/>
            <person name="Naylor J."/>
            <person name="Newes C."/>
            <person name="Nguyen C."/>
            <person name="Nguyen N."/>
            <person name="Nguyen T."/>
            <person name="Nicol R."/>
            <person name="Nielsen C."/>
            <person name="Nizzari M."/>
            <person name="Norbu C."/>
            <person name="Norbu N."/>
            <person name="O'donnell P."/>
            <person name="Okoawo O."/>
            <person name="O'leary S."/>
            <person name="Omotosho B."/>
            <person name="O'neill K."/>
            <person name="Osman S."/>
            <person name="Parker S."/>
            <person name="Perrin D."/>
            <person name="Phunkhang P."/>
            <person name="Piqani B."/>
            <person name="Purcell S."/>
            <person name="Rachupka T."/>
            <person name="Ramasamy U."/>
            <person name="Rameau R."/>
            <person name="Ray V."/>
            <person name="Raymond C."/>
            <person name="Retta R."/>
            <person name="Richardson S."/>
            <person name="Rise C."/>
            <person name="Rodriguez J."/>
            <person name="Rogers J."/>
            <person name="Rogov P."/>
            <person name="Rutman M."/>
            <person name="Schupbach R."/>
            <person name="Seaman C."/>
            <person name="Settipalli S."/>
            <person name="Sharpe T."/>
            <person name="Sheridan J."/>
            <person name="Sherpa N."/>
            <person name="Shi J."/>
            <person name="Smirnov S."/>
            <person name="Smith C."/>
            <person name="Sougnez C."/>
            <person name="Spencer B."/>
            <person name="Stalker J."/>
            <person name="Stange-thomann N."/>
            <person name="Stavropoulos S."/>
            <person name="Stetson K."/>
            <person name="Stone C."/>
            <person name="Stone S."/>
            <person name="Stubbs M."/>
            <person name="Talamas J."/>
            <person name="Tchuinga P."/>
            <person name="Tenzing P."/>
            <person name="Tesfaye S."/>
            <person name="Theodore J."/>
            <person name="Thoulutsang Y."/>
            <person name="Topham K."/>
            <person name="Towey S."/>
            <person name="Tsamla T."/>
            <person name="Tsomo N."/>
            <person name="Vallee D."/>
            <person name="Vassiliev H."/>
            <person name="Venkataraman V."/>
            <person name="Vinson J."/>
            <person name="Vo A."/>
            <person name="Wade C."/>
            <person name="Wang S."/>
            <person name="Wangchuk T."/>
            <person name="Wangdi T."/>
            <person name="Whittaker C."/>
            <person name="Wilkinson J."/>
            <person name="Wu Y."/>
            <person name="Wyman D."/>
            <person name="Yadav S."/>
            <person name="Yang S."/>
            <person name="Yang X."/>
            <person name="Yeager S."/>
            <person name="Yee E."/>
            <person name="Young G."/>
            <person name="Zainoun J."/>
            <person name="Zembeck L."/>
            <person name="Zimmer A."/>
            <person name="Zody M."/>
            <person name="Lander E."/>
        </authorList>
    </citation>
    <scope>NUCLEOTIDE SEQUENCE [LARGE SCALE GENOMIC DNA]</scope>
</reference>
<dbReference type="PROSITE" id="PS50011">
    <property type="entry name" value="PROTEIN_KINASE_DOM"/>
    <property type="match status" value="1"/>
</dbReference>
<feature type="domain" description="Protein kinase" evidence="1">
    <location>
        <begin position="4"/>
        <end position="284"/>
    </location>
</feature>
<dbReference type="Ensembl" id="ENSCSAVT00000003618.1">
    <property type="protein sequence ID" value="ENSCSAVP00000003563.1"/>
    <property type="gene ID" value="ENSCSAVG00000002118.1"/>
</dbReference>
<dbReference type="FunCoup" id="H2YE15">
    <property type="interactions" value="88"/>
</dbReference>
<protein>
    <recommendedName>
        <fullName evidence="1">Protein kinase domain-containing protein</fullName>
    </recommendedName>
</protein>
<dbReference type="InterPro" id="IPR011989">
    <property type="entry name" value="ARM-like"/>
</dbReference>
<sequence length="1320" mass="147584">MENFVLYEEIGREDSSLVYKGRRRGTINFLAIQCIEKHRRAAITNWVRLTHEFSHKNIVQFHEWYETSNHLWMVTELCTGGTLQDVLKQDSCLPGAMVREFGKDIMNGLHYLHEHSVIFADLSPKNILLDGPGVLKLTNFCISRLANEDLSEVYTQATNNIDEMEENGLNEDNLLGELLYRSPELFNCGSPSIESDVWAFGVLLYYMYTSAVPFQNPGSKFSNQHFDADYVDPQQQRNKLHFNNPHVLSDEPISAEFTKLLSITLQKDANLRPTSKKILNHQFFNDNAIEENDIIMEEDQLTTEMNDSLSDTVSSLSFAPESVSVLDSTFTLSARPRTGTSNHPKSESVTNINASKSIQSNNSNIQVYSVNNTLTFTETFDIERDSICIAEPEEVTQNNDVTFDDIYNLIYCDKEPKECNIQDNHQIKKPEQLRWDAKSIPFKLVTHVQDTTPDELYSHLKSVVDLLSQHSSLNNAQSRLKASVLSYLSHLCVSSPEVANFVVNSNLMLTLVNLCKNSFQQFPDMAFKAIRTVGLAARSATELQYCTQVTEVFNLLSEILREGFKHDRIKFSIVPALGQLICLVATNDENLVASQEGRAQSAESHGSRKGNWFIPGAAYTLITRCLHEGEDTTLQHYAAKIIECVACVSDQHGRKFISISPQSSGGSSHSRDVIGPLLWNTSDKAKSEGIRSAALTALCYLNRISGSGSIFQAVLERVGAQSVLSFLSRSSYKCQQAIVTALNHTLNSGQKGHSVRLANAKDILPTIIKLLDSPSTLVRAKVNLTILLLLRLNSKLLMTACQLRLIMHIERDCRKISPHSLRPLHIQNVSDEDKYIHSTLCLLIRYMIIESKEITKSSIDSLNDAMERKHPSSKQVKQLRISLPCCILLQNLITSHVFRVQMVTENFIENIGRLLDHVVKFVKKSPASSAGIVTAIGDDIAQKFIDTILSIVECLSQHPPDLANNEEMSMKCLVPRLVILCTISDNTDRQAVCVKLLTDILDTLLHYRAISTDASTMPDEFGIRECVVVNIIPEFPSILLQQMPLPAYGVRLLAILLEHWPSISTAMCEHGLISILFRMLEEHKTSPLSSCYQGIITIFTYLIQCKNKDVVNAMYNNGLVDSVDSCLLDMFAFYKKARKTSDEDGAADCLSHNLTLLKYMLDRVTVAVKEALLAKDELNSARPNTTEGAERLLVIHKPLTDLHTVCISLLCDDKELSDSALACLSLLVQLYGGDHPDTMLTENMNSLADALAVSNPKNQRILLKLIRRVATLNTHHAERLASSDAELLIGSVRHVLQSAEHAADSALVNLANEIFLCVNE</sequence>
<keyword evidence="3" id="KW-1185">Reference proteome</keyword>
<dbReference type="Gene3D" id="1.10.510.10">
    <property type="entry name" value="Transferase(Phosphotransferase) domain 1"/>
    <property type="match status" value="1"/>
</dbReference>
<dbReference type="Gene3D" id="1.25.10.10">
    <property type="entry name" value="Leucine-rich Repeat Variant"/>
    <property type="match status" value="1"/>
</dbReference>
<dbReference type="GeneTree" id="ENSGT00940000170917"/>
<reference evidence="2" key="2">
    <citation type="submission" date="2025-08" db="UniProtKB">
        <authorList>
            <consortium name="Ensembl"/>
        </authorList>
    </citation>
    <scope>IDENTIFICATION</scope>
</reference>
<dbReference type="PANTHER" id="PTHR46240:SF1">
    <property type="entry name" value="SERINE_THREONINE-PROTEIN KINASE ULK4"/>
    <property type="match status" value="1"/>
</dbReference>
<dbReference type="Gene3D" id="3.30.200.20">
    <property type="entry name" value="Phosphorylase Kinase, domain 1"/>
    <property type="match status" value="1"/>
</dbReference>
<dbReference type="InterPro" id="IPR011009">
    <property type="entry name" value="Kinase-like_dom_sf"/>
</dbReference>
<accession>H2YE15</accession>
<dbReference type="SUPFAM" id="SSF56112">
    <property type="entry name" value="Protein kinase-like (PK-like)"/>
    <property type="match status" value="1"/>
</dbReference>
<dbReference type="InterPro" id="IPR056981">
    <property type="entry name" value="HEAT_ULK4_RUNKEL"/>
</dbReference>
<dbReference type="Proteomes" id="UP000007875">
    <property type="component" value="Unassembled WGS sequence"/>
</dbReference>
<proteinExistence type="predicted"/>
<dbReference type="Pfam" id="PF23606">
    <property type="entry name" value="HEAT_ULK4"/>
    <property type="match status" value="1"/>
</dbReference>
<evidence type="ECO:0000259" key="1">
    <source>
        <dbReference type="PROSITE" id="PS50011"/>
    </source>
</evidence>
<dbReference type="InterPro" id="IPR000719">
    <property type="entry name" value="Prot_kinase_dom"/>
</dbReference>
<dbReference type="GO" id="GO:0005524">
    <property type="term" value="F:ATP binding"/>
    <property type="evidence" value="ECO:0007669"/>
    <property type="project" value="InterPro"/>
</dbReference>
<reference evidence="2" key="3">
    <citation type="submission" date="2025-09" db="UniProtKB">
        <authorList>
            <consortium name="Ensembl"/>
        </authorList>
    </citation>
    <scope>IDENTIFICATION</scope>
</reference>